<feature type="compositionally biased region" description="Basic and acidic residues" evidence="8">
    <location>
        <begin position="473"/>
        <end position="487"/>
    </location>
</feature>
<feature type="compositionally biased region" description="Basic and acidic residues" evidence="8">
    <location>
        <begin position="344"/>
        <end position="362"/>
    </location>
</feature>
<evidence type="ECO:0000256" key="3">
    <source>
        <dbReference type="ARBA" id="ARBA00010042"/>
    </source>
</evidence>
<evidence type="ECO:0000256" key="7">
    <source>
        <dbReference type="ARBA" id="ARBA00023242"/>
    </source>
</evidence>
<evidence type="ECO:0000256" key="1">
    <source>
        <dbReference type="ARBA" id="ARBA00004123"/>
    </source>
</evidence>
<dbReference type="EMBL" id="JAZGQO010000014">
    <property type="protein sequence ID" value="KAK6170707.1"/>
    <property type="molecule type" value="Genomic_DNA"/>
</dbReference>
<feature type="compositionally biased region" description="Polar residues" evidence="8">
    <location>
        <begin position="139"/>
        <end position="149"/>
    </location>
</feature>
<dbReference type="InterPro" id="IPR005635">
    <property type="entry name" value="Inner_centromere_prot_ARK-bd"/>
</dbReference>
<feature type="compositionally biased region" description="Polar residues" evidence="8">
    <location>
        <begin position="381"/>
        <end position="393"/>
    </location>
</feature>
<dbReference type="GO" id="GO:0005634">
    <property type="term" value="C:nucleus"/>
    <property type="evidence" value="ECO:0007669"/>
    <property type="project" value="UniProtKB-SubCell"/>
</dbReference>
<proteinExistence type="inferred from homology"/>
<keyword evidence="11" id="KW-1185">Reference proteome</keyword>
<evidence type="ECO:0000259" key="9">
    <source>
        <dbReference type="Pfam" id="PF03941"/>
    </source>
</evidence>
<dbReference type="PANTHER" id="PTHR13142">
    <property type="entry name" value="INNER CENTROMERE PROTEIN"/>
    <property type="match status" value="1"/>
</dbReference>
<feature type="compositionally biased region" description="Basic and acidic residues" evidence="8">
    <location>
        <begin position="512"/>
        <end position="531"/>
    </location>
</feature>
<feature type="compositionally biased region" description="Polar residues" evidence="8">
    <location>
        <begin position="892"/>
        <end position="917"/>
    </location>
</feature>
<dbReference type="Proteomes" id="UP001347796">
    <property type="component" value="Unassembled WGS sequence"/>
</dbReference>
<feature type="compositionally biased region" description="Basic residues" evidence="8">
    <location>
        <begin position="62"/>
        <end position="74"/>
    </location>
</feature>
<keyword evidence="4" id="KW-0963">Cytoplasm</keyword>
<dbReference type="GO" id="GO:0051257">
    <property type="term" value="P:meiotic spindle midzone assembly"/>
    <property type="evidence" value="ECO:0007669"/>
    <property type="project" value="TreeGrafter"/>
</dbReference>
<comment type="similarity">
    <text evidence="3">Belongs to the INCENP family.</text>
</comment>
<dbReference type="GO" id="GO:1990385">
    <property type="term" value="C:meiotic spindle midzone"/>
    <property type="evidence" value="ECO:0007669"/>
    <property type="project" value="TreeGrafter"/>
</dbReference>
<feature type="compositionally biased region" description="Basic and acidic residues" evidence="8">
    <location>
        <begin position="553"/>
        <end position="567"/>
    </location>
</feature>
<feature type="region of interest" description="Disordered" evidence="8">
    <location>
        <begin position="686"/>
        <end position="837"/>
    </location>
</feature>
<name>A0AAN8J6D1_PATCE</name>
<evidence type="ECO:0000256" key="2">
    <source>
        <dbReference type="ARBA" id="ARBA00004186"/>
    </source>
</evidence>
<feature type="compositionally biased region" description="Acidic residues" evidence="8">
    <location>
        <begin position="79"/>
        <end position="88"/>
    </location>
</feature>
<dbReference type="GO" id="GO:0032133">
    <property type="term" value="C:chromosome passenger complex"/>
    <property type="evidence" value="ECO:0007669"/>
    <property type="project" value="TreeGrafter"/>
</dbReference>
<evidence type="ECO:0000256" key="5">
    <source>
        <dbReference type="ARBA" id="ARBA00022829"/>
    </source>
</evidence>
<feature type="compositionally biased region" description="Basic residues" evidence="8">
    <location>
        <begin position="316"/>
        <end position="326"/>
    </location>
</feature>
<keyword evidence="5" id="KW-0159">Chromosome partition</keyword>
<feature type="region of interest" description="Disordered" evidence="8">
    <location>
        <begin position="647"/>
        <end position="674"/>
    </location>
</feature>
<protein>
    <recommendedName>
        <fullName evidence="9">Inner centromere protein ARK-binding domain-containing protein</fullName>
    </recommendedName>
</protein>
<dbReference type="GO" id="GO:0000776">
    <property type="term" value="C:kinetochore"/>
    <property type="evidence" value="ECO:0007669"/>
    <property type="project" value="TreeGrafter"/>
</dbReference>
<feature type="compositionally biased region" description="Acidic residues" evidence="8">
    <location>
        <begin position="301"/>
        <end position="311"/>
    </location>
</feature>
<evidence type="ECO:0000313" key="11">
    <source>
        <dbReference type="Proteomes" id="UP001347796"/>
    </source>
</evidence>
<keyword evidence="6" id="KW-0206">Cytoskeleton</keyword>
<keyword evidence="7" id="KW-0539">Nucleus</keyword>
<feature type="compositionally biased region" description="Basic and acidic residues" evidence="8">
    <location>
        <begin position="394"/>
        <end position="403"/>
    </location>
</feature>
<dbReference type="Pfam" id="PF03941">
    <property type="entry name" value="INCENP_ARK-bind"/>
    <property type="match status" value="1"/>
</dbReference>
<dbReference type="GO" id="GO:0000281">
    <property type="term" value="P:mitotic cytokinesis"/>
    <property type="evidence" value="ECO:0007669"/>
    <property type="project" value="TreeGrafter"/>
</dbReference>
<dbReference type="GO" id="GO:0030496">
    <property type="term" value="C:midbody"/>
    <property type="evidence" value="ECO:0007669"/>
    <property type="project" value="TreeGrafter"/>
</dbReference>
<comment type="subcellular location">
    <subcellularLocation>
        <location evidence="2">Cytoplasm</location>
        <location evidence="2">Cytoskeleton</location>
        <location evidence="2">Spindle</location>
    </subcellularLocation>
    <subcellularLocation>
        <location evidence="1">Nucleus</location>
    </subcellularLocation>
</comment>
<feature type="region of interest" description="Disordered" evidence="8">
    <location>
        <begin position="865"/>
        <end position="950"/>
    </location>
</feature>
<evidence type="ECO:0000313" key="10">
    <source>
        <dbReference type="EMBL" id="KAK6170707.1"/>
    </source>
</evidence>
<feature type="compositionally biased region" description="Polar residues" evidence="8">
    <location>
        <begin position="165"/>
        <end position="189"/>
    </location>
</feature>
<feature type="domain" description="Inner centromere protein ARK-binding" evidence="9">
    <location>
        <begin position="937"/>
        <end position="993"/>
    </location>
</feature>
<dbReference type="PANTHER" id="PTHR13142:SF1">
    <property type="entry name" value="INNER CENTROMERE PROTEIN"/>
    <property type="match status" value="1"/>
</dbReference>
<feature type="region of interest" description="Disordered" evidence="8">
    <location>
        <begin position="58"/>
        <end position="239"/>
    </location>
</feature>
<feature type="compositionally biased region" description="Basic and acidic residues" evidence="8">
    <location>
        <begin position="696"/>
        <end position="725"/>
    </location>
</feature>
<feature type="compositionally biased region" description="Basic and acidic residues" evidence="8">
    <location>
        <begin position="108"/>
        <end position="117"/>
    </location>
</feature>
<dbReference type="AlphaFoldDB" id="A0AAN8J6D1"/>
<evidence type="ECO:0000256" key="8">
    <source>
        <dbReference type="SAM" id="MobiDB-lite"/>
    </source>
</evidence>
<evidence type="ECO:0000256" key="6">
    <source>
        <dbReference type="ARBA" id="ARBA00023212"/>
    </source>
</evidence>
<evidence type="ECO:0000256" key="4">
    <source>
        <dbReference type="ARBA" id="ARBA00022490"/>
    </source>
</evidence>
<feature type="compositionally biased region" description="Basic and acidic residues" evidence="8">
    <location>
        <begin position="865"/>
        <end position="890"/>
    </location>
</feature>
<organism evidence="10 11">
    <name type="scientific">Patella caerulea</name>
    <name type="common">Rayed Mediterranean limpet</name>
    <dbReference type="NCBI Taxonomy" id="87958"/>
    <lineage>
        <taxon>Eukaryota</taxon>
        <taxon>Metazoa</taxon>
        <taxon>Spiralia</taxon>
        <taxon>Lophotrochozoa</taxon>
        <taxon>Mollusca</taxon>
        <taxon>Gastropoda</taxon>
        <taxon>Patellogastropoda</taxon>
        <taxon>Patelloidea</taxon>
        <taxon>Patellidae</taxon>
        <taxon>Patella</taxon>
    </lineage>
</organism>
<feature type="compositionally biased region" description="Basic and acidic residues" evidence="8">
    <location>
        <begin position="444"/>
        <end position="455"/>
    </location>
</feature>
<accession>A0AAN8J6D1</accession>
<reference evidence="10 11" key="1">
    <citation type="submission" date="2024-01" db="EMBL/GenBank/DDBJ databases">
        <title>The genome of the rayed Mediterranean limpet Patella caerulea (Linnaeus, 1758).</title>
        <authorList>
            <person name="Anh-Thu Weber A."/>
            <person name="Halstead-Nussloch G."/>
        </authorList>
    </citation>
    <scope>NUCLEOTIDE SEQUENCE [LARGE SCALE GENOMIC DNA]</scope>
    <source>
        <strain evidence="10">AATW-2023a</strain>
        <tissue evidence="10">Whole specimen</tissue>
    </source>
</reference>
<dbReference type="GO" id="GO:0051310">
    <property type="term" value="P:metaphase chromosome alignment"/>
    <property type="evidence" value="ECO:0007669"/>
    <property type="project" value="TreeGrafter"/>
</dbReference>
<feature type="region of interest" description="Disordered" evidence="8">
    <location>
        <begin position="291"/>
        <end position="595"/>
    </location>
</feature>
<comment type="caution">
    <text evidence="10">The sequence shown here is derived from an EMBL/GenBank/DDBJ whole genome shotgun (WGS) entry which is preliminary data.</text>
</comment>
<feature type="compositionally biased region" description="Polar residues" evidence="8">
    <location>
        <begin position="488"/>
        <end position="511"/>
    </location>
</feature>
<dbReference type="Gene3D" id="1.20.5.2230">
    <property type="match status" value="1"/>
</dbReference>
<gene>
    <name evidence="10" type="ORF">SNE40_019029</name>
</gene>
<sequence>MATLYSRVPHTLGVSHLEAVEGDLANLMLDYEENFLWLDEILEACKKALVTPEVELLPKTPSSKKPRKRIIKKKKEIETESDADDEEGTPPSRKTRQTARQKVLYNKENNKTKEPARKTRGKKQNSGSNENPRMKISPKLTSTNLSKMSDCSELELSEAEMTPVAKSTSRSTLNKTAIGVANQSKNSPYNKEKYSVKQRASAYEEMLGKRSSHSPAITPVNKNKHCTSMDKTPEYNTPDTVKHYKTVSCLDKANVANLNESIINEKTAQKRRSSRKSLKVLSTKVKRLSVHGHHYTRPVEAEDSEEVTEVVEEPKRKPRTRLRLKKKEQVEMSTDESESTCTSVDKDSTTNDGDENKNESKDTVSTYQSPVKNDGTPVPQPRTSKSTCRTPLQSEKESCDEIMKPVSKKISVDKACSSESEVVMDTGSSDDCDTGLKTRRGSRCRKDSSHRDRDSGISGVLSAQSSAVSLRNLEMDSEKTIDHESLKPTRSTRSQSKQYHQSPILEASNTDEVIHPPEVSEPKNNRKRQVDDCEEVSPAPRSKRSCIGIQQDAKAHEEPENELHDTPKTPGRASLDSDQYESMENDSDDYTSPKHRAKIVRPVGLNNSACRSANRPNNLLSGFVNSFVKRNTPVKPLSIDQKKREIMEKEKKNEDRVQRKKEMLNKQMQERKRLREERMKKAAELRMQQERSIFNKQHENVKKMEERLTMQDKIKEEKLREERIQKQNQRLQKQKEAEERRKQDEEERLRKKEEQEEEDRLLRELQEKKKAAEDLERQKRLAEEKQRHDERMAEAERERLQEKERLLQIELEREKENRRHREEREKQYAKEKAEREKLELEKKKERELQIQKEMIKLRELEKARLAKQAAEKEEQQKEKERAQKLIEKHNQATKPLNTTVTHNTSVDSNKQNHNSYDITPAKKKKDNSNNQDYNINDLHSDDSTDDEDAPRKKIPMWAQGTNLKAALINQEYHPPRLDVIFPVLPDLDLNDVFIKRKPRFNKRTSSAVWDSPMLKPCQTAQFNV</sequence>
<feature type="compositionally biased region" description="Basic and acidic residues" evidence="8">
    <location>
        <begin position="733"/>
        <end position="837"/>
    </location>
</feature>
<feature type="compositionally biased region" description="Acidic residues" evidence="8">
    <location>
        <begin position="578"/>
        <end position="589"/>
    </location>
</feature>